<dbReference type="Pfam" id="PF03087">
    <property type="entry name" value="BPS1"/>
    <property type="match status" value="1"/>
</dbReference>
<evidence type="ECO:0000256" key="1">
    <source>
        <dbReference type="SAM" id="Coils"/>
    </source>
</evidence>
<keyword evidence="3" id="KW-1185">Reference proteome</keyword>
<proteinExistence type="predicted"/>
<keyword evidence="1" id="KW-0175">Coiled coil</keyword>
<sequence length="94" mass="11010">MRLNHIERSEFEEVGAALRMLLDHKAKKSSNTRIQNLQTELGKLDQVLEDVEQELECLYRDLIKARVTLLNTLKSPDQTKPFKSLYVNDYTNFL</sequence>
<feature type="coiled-coil region" evidence="1">
    <location>
        <begin position="34"/>
        <end position="68"/>
    </location>
</feature>
<protein>
    <submittedName>
        <fullName evidence="2">Uncharacterized protein</fullName>
    </submittedName>
</protein>
<gene>
    <name evidence="2" type="ORF">V6N11_007393</name>
</gene>
<comment type="caution">
    <text evidence="2">The sequence shown here is derived from an EMBL/GenBank/DDBJ whole genome shotgun (WGS) entry which is preliminary data.</text>
</comment>
<dbReference type="EMBL" id="JBBPBN010000711">
    <property type="protein sequence ID" value="KAK8483005.1"/>
    <property type="molecule type" value="Genomic_DNA"/>
</dbReference>
<reference evidence="2 3" key="1">
    <citation type="journal article" date="2024" name="G3 (Bethesda)">
        <title>Genome assembly of Hibiscus sabdariffa L. provides insights into metabolisms of medicinal natural products.</title>
        <authorList>
            <person name="Kim T."/>
        </authorList>
    </citation>
    <scope>NUCLEOTIDE SEQUENCE [LARGE SCALE GENOMIC DNA]</scope>
    <source>
        <strain evidence="2">TK-2024</strain>
        <tissue evidence="2">Old leaves</tissue>
    </source>
</reference>
<accession>A0ABR1ZQP0</accession>
<dbReference type="Proteomes" id="UP001396334">
    <property type="component" value="Unassembled WGS sequence"/>
</dbReference>
<organism evidence="2 3">
    <name type="scientific">Hibiscus sabdariffa</name>
    <name type="common">roselle</name>
    <dbReference type="NCBI Taxonomy" id="183260"/>
    <lineage>
        <taxon>Eukaryota</taxon>
        <taxon>Viridiplantae</taxon>
        <taxon>Streptophyta</taxon>
        <taxon>Embryophyta</taxon>
        <taxon>Tracheophyta</taxon>
        <taxon>Spermatophyta</taxon>
        <taxon>Magnoliopsida</taxon>
        <taxon>eudicotyledons</taxon>
        <taxon>Gunneridae</taxon>
        <taxon>Pentapetalae</taxon>
        <taxon>rosids</taxon>
        <taxon>malvids</taxon>
        <taxon>Malvales</taxon>
        <taxon>Malvaceae</taxon>
        <taxon>Malvoideae</taxon>
        <taxon>Hibiscus</taxon>
    </lineage>
</organism>
<name>A0ABR1ZQP0_9ROSI</name>
<dbReference type="InterPro" id="IPR004320">
    <property type="entry name" value="BPS1_pln"/>
</dbReference>
<evidence type="ECO:0000313" key="2">
    <source>
        <dbReference type="EMBL" id="KAK8483005.1"/>
    </source>
</evidence>
<evidence type="ECO:0000313" key="3">
    <source>
        <dbReference type="Proteomes" id="UP001396334"/>
    </source>
</evidence>